<sequence length="533" mass="57602">MSPPTPPFPSFTTVNFYSGGTLNRLSWLRDDASFLNTALQQPNTRIVVMQNLNPLTYSGKATEGEEGYLATMSWNEVKEHVLKAARGSGKATEDEDVFGPAAYGVEAPSHLEGRALEAFGKATASIGPTEVAFVFLGVDEEGQEIASLPGQLATRDGPQEGAEHSSSSNVPAGTPYFALSLTYKSKSVAPSDASPMKPLEDALVNSGKYDFVDTRALGRAGEWPMRDAALVAQARALLDWNERNHFCPSCSRRQYSVWGGYKRACTSSLTKLGVTADVGGSAGHYVKSLMSARALEHDVADKEHGECPTTTTLSNCCYPRTDPVVIMGVLSPDGERMLLGRQKKWPPGFWSCLAGFLEVGESLEEAVRREVLEEAGVPIESVCYHSSQSWPFPSQLMNGAFGIAKASPGHDLPPIRLDLDNELEAARWYTREEILAVLDSSAKKHFSRQDVKRIEDAQNHAGGAEQKDPGSIANTDDPKKGAAEVDFKIPPSTAIAHVLIAAWARKEAILPLANGTTTESSSAVEKRQQQSNM</sequence>
<evidence type="ECO:0000256" key="6">
    <source>
        <dbReference type="ARBA" id="ARBA00022801"/>
    </source>
</evidence>
<dbReference type="OrthoDB" id="10249612at2759"/>
<dbReference type="GO" id="GO:0019677">
    <property type="term" value="P:NAD+ catabolic process"/>
    <property type="evidence" value="ECO:0007669"/>
    <property type="project" value="TreeGrafter"/>
</dbReference>
<reference evidence="12 13" key="1">
    <citation type="journal article" date="2018" name="Mol. Biol. Evol.">
        <title>Broad Genomic Sampling Reveals a Smut Pathogenic Ancestry of the Fungal Clade Ustilaginomycotina.</title>
        <authorList>
            <person name="Kijpornyongpan T."/>
            <person name="Mondo S.J."/>
            <person name="Barry K."/>
            <person name="Sandor L."/>
            <person name="Lee J."/>
            <person name="Lipzen A."/>
            <person name="Pangilinan J."/>
            <person name="LaButti K."/>
            <person name="Hainaut M."/>
            <person name="Henrissat B."/>
            <person name="Grigoriev I.V."/>
            <person name="Spatafora J.W."/>
            <person name="Aime M.C."/>
        </authorList>
    </citation>
    <scope>NUCLEOTIDE SEQUENCE [LARGE SCALE GENOMIC DNA]</scope>
    <source>
        <strain evidence="12 13">MCA 4718</strain>
    </source>
</reference>
<comment type="similarity">
    <text evidence="3">Belongs to the Nudix hydrolase family. NudC subfamily.</text>
</comment>
<evidence type="ECO:0000256" key="4">
    <source>
        <dbReference type="ARBA" id="ARBA00012381"/>
    </source>
</evidence>
<protein>
    <recommendedName>
        <fullName evidence="4">NAD(+) diphosphatase</fullName>
        <ecNumber evidence="4">3.6.1.22</ecNumber>
    </recommendedName>
</protein>
<dbReference type="GO" id="GO:0006742">
    <property type="term" value="P:NADP+ catabolic process"/>
    <property type="evidence" value="ECO:0007669"/>
    <property type="project" value="TreeGrafter"/>
</dbReference>
<comment type="cofactor">
    <cofactor evidence="2">
        <name>Zn(2+)</name>
        <dbReference type="ChEBI" id="CHEBI:29105"/>
    </cofactor>
</comment>
<dbReference type="GO" id="GO:0046872">
    <property type="term" value="F:metal ion binding"/>
    <property type="evidence" value="ECO:0007669"/>
    <property type="project" value="UniProtKB-KW"/>
</dbReference>
<evidence type="ECO:0000256" key="2">
    <source>
        <dbReference type="ARBA" id="ARBA00001947"/>
    </source>
</evidence>
<dbReference type="Pfam" id="PF00293">
    <property type="entry name" value="NUDIX"/>
    <property type="match status" value="1"/>
</dbReference>
<evidence type="ECO:0000313" key="13">
    <source>
        <dbReference type="Proteomes" id="UP000245942"/>
    </source>
</evidence>
<keyword evidence="6" id="KW-0378">Hydrolase</keyword>
<evidence type="ECO:0000256" key="9">
    <source>
        <dbReference type="ARBA" id="ARBA00023679"/>
    </source>
</evidence>
<dbReference type="PROSITE" id="PS51462">
    <property type="entry name" value="NUDIX"/>
    <property type="match status" value="1"/>
</dbReference>
<gene>
    <name evidence="12" type="ORF">BCV69DRAFT_289993</name>
</gene>
<dbReference type="PANTHER" id="PTHR42904:SF6">
    <property type="entry name" value="NAD-CAPPED RNA HYDROLASE NUDT12"/>
    <property type="match status" value="1"/>
</dbReference>
<dbReference type="GO" id="GO:0005777">
    <property type="term" value="C:peroxisome"/>
    <property type="evidence" value="ECO:0007669"/>
    <property type="project" value="TreeGrafter"/>
</dbReference>
<dbReference type="Proteomes" id="UP000245942">
    <property type="component" value="Unassembled WGS sequence"/>
</dbReference>
<keyword evidence="5" id="KW-0479">Metal-binding</keyword>
<keyword evidence="8" id="KW-0520">NAD</keyword>
<dbReference type="EMBL" id="KZ819325">
    <property type="protein sequence ID" value="PWN21374.1"/>
    <property type="molecule type" value="Genomic_DNA"/>
</dbReference>
<evidence type="ECO:0000256" key="3">
    <source>
        <dbReference type="ARBA" id="ARBA00009595"/>
    </source>
</evidence>
<comment type="cofactor">
    <cofactor evidence="1">
        <name>Mg(2+)</name>
        <dbReference type="ChEBI" id="CHEBI:18420"/>
    </cofactor>
</comment>
<evidence type="ECO:0000256" key="7">
    <source>
        <dbReference type="ARBA" id="ARBA00022842"/>
    </source>
</evidence>
<feature type="domain" description="Nudix hydrolase" evidence="11">
    <location>
        <begin position="319"/>
        <end position="452"/>
    </location>
</feature>
<dbReference type="SUPFAM" id="SSF55811">
    <property type="entry name" value="Nudix"/>
    <property type="match status" value="1"/>
</dbReference>
<dbReference type="RefSeq" id="XP_025348534.1">
    <property type="nucleotide sequence ID" value="XM_025493691.1"/>
</dbReference>
<dbReference type="InterPro" id="IPR049734">
    <property type="entry name" value="NudC-like_C"/>
</dbReference>
<dbReference type="InterPro" id="IPR000086">
    <property type="entry name" value="NUDIX_hydrolase_dom"/>
</dbReference>
<dbReference type="InterPro" id="IPR015375">
    <property type="entry name" value="NADH_PPase-like_N"/>
</dbReference>
<dbReference type="InterPro" id="IPR050241">
    <property type="entry name" value="NAD-cap_RNA_hydrolase_NudC"/>
</dbReference>
<dbReference type="EC" id="3.6.1.22" evidence="4"/>
<dbReference type="STRING" id="1684307.A0A316U946"/>
<name>A0A316U946_9BASI</name>
<dbReference type="CDD" id="cd03429">
    <property type="entry name" value="NUDIX_NADH_pyrophosphatase_Nudt13"/>
    <property type="match status" value="1"/>
</dbReference>
<dbReference type="PROSITE" id="PS00893">
    <property type="entry name" value="NUDIX_BOX"/>
    <property type="match status" value="1"/>
</dbReference>
<evidence type="ECO:0000256" key="10">
    <source>
        <dbReference type="SAM" id="MobiDB-lite"/>
    </source>
</evidence>
<dbReference type="AlphaFoldDB" id="A0A316U946"/>
<dbReference type="GeneID" id="37015425"/>
<feature type="region of interest" description="Disordered" evidence="10">
    <location>
        <begin position="151"/>
        <end position="171"/>
    </location>
</feature>
<dbReference type="GO" id="GO:0005829">
    <property type="term" value="C:cytosol"/>
    <property type="evidence" value="ECO:0007669"/>
    <property type="project" value="TreeGrafter"/>
</dbReference>
<dbReference type="Gene3D" id="3.90.79.10">
    <property type="entry name" value="Nucleoside Triphosphate Pyrophosphohydrolase"/>
    <property type="match status" value="1"/>
</dbReference>
<evidence type="ECO:0000259" key="11">
    <source>
        <dbReference type="PROSITE" id="PS51462"/>
    </source>
</evidence>
<dbReference type="GO" id="GO:0035529">
    <property type="term" value="F:NADH pyrophosphatase activity"/>
    <property type="evidence" value="ECO:0007669"/>
    <property type="project" value="TreeGrafter"/>
</dbReference>
<evidence type="ECO:0000256" key="1">
    <source>
        <dbReference type="ARBA" id="ARBA00001946"/>
    </source>
</evidence>
<comment type="catalytic activity">
    <reaction evidence="9">
        <text>a 5'-end NAD(+)-phospho-ribonucleoside in mRNA + H2O = a 5'-end phospho-adenosine-phospho-ribonucleoside in mRNA + beta-nicotinamide D-ribonucleotide + 2 H(+)</text>
        <dbReference type="Rhea" id="RHEA:60876"/>
        <dbReference type="Rhea" id="RHEA-COMP:15698"/>
        <dbReference type="Rhea" id="RHEA-COMP:15719"/>
        <dbReference type="ChEBI" id="CHEBI:14649"/>
        <dbReference type="ChEBI" id="CHEBI:15377"/>
        <dbReference type="ChEBI" id="CHEBI:15378"/>
        <dbReference type="ChEBI" id="CHEBI:144029"/>
        <dbReference type="ChEBI" id="CHEBI:144051"/>
    </reaction>
    <physiologicalReaction direction="left-to-right" evidence="9">
        <dbReference type="Rhea" id="RHEA:60877"/>
    </physiologicalReaction>
</comment>
<dbReference type="InterPro" id="IPR015797">
    <property type="entry name" value="NUDIX_hydrolase-like_dom_sf"/>
</dbReference>
<evidence type="ECO:0000256" key="5">
    <source>
        <dbReference type="ARBA" id="ARBA00022723"/>
    </source>
</evidence>
<keyword evidence="7" id="KW-0460">Magnesium</keyword>
<dbReference type="Gene3D" id="3.90.79.20">
    <property type="match status" value="1"/>
</dbReference>
<feature type="region of interest" description="Disordered" evidence="10">
    <location>
        <begin position="459"/>
        <end position="484"/>
    </location>
</feature>
<organism evidence="12 13">
    <name type="scientific">Pseudomicrostroma glucosiphilum</name>
    <dbReference type="NCBI Taxonomy" id="1684307"/>
    <lineage>
        <taxon>Eukaryota</taxon>
        <taxon>Fungi</taxon>
        <taxon>Dikarya</taxon>
        <taxon>Basidiomycota</taxon>
        <taxon>Ustilaginomycotina</taxon>
        <taxon>Exobasidiomycetes</taxon>
        <taxon>Microstromatales</taxon>
        <taxon>Microstromatales incertae sedis</taxon>
        <taxon>Pseudomicrostroma</taxon>
    </lineage>
</organism>
<evidence type="ECO:0000313" key="12">
    <source>
        <dbReference type="EMBL" id="PWN21374.1"/>
    </source>
</evidence>
<dbReference type="InterPro" id="IPR020084">
    <property type="entry name" value="NUDIX_hydrolase_CS"/>
</dbReference>
<evidence type="ECO:0000256" key="8">
    <source>
        <dbReference type="ARBA" id="ARBA00023027"/>
    </source>
</evidence>
<accession>A0A316U946</accession>
<proteinExistence type="inferred from homology"/>
<dbReference type="PANTHER" id="PTHR42904">
    <property type="entry name" value="NUDIX HYDROLASE, NUDC SUBFAMILY"/>
    <property type="match status" value="1"/>
</dbReference>
<keyword evidence="13" id="KW-1185">Reference proteome</keyword>
<dbReference type="Pfam" id="PF09296">
    <property type="entry name" value="NUDIX-like"/>
    <property type="match status" value="1"/>
</dbReference>